<dbReference type="Proteomes" id="UP001219934">
    <property type="component" value="Unassembled WGS sequence"/>
</dbReference>
<feature type="compositionally biased region" description="Low complexity" evidence="1">
    <location>
        <begin position="16"/>
        <end position="29"/>
    </location>
</feature>
<sequence>MFITYERALSRPSAGPDTTAIPTTPLLTPKHPEEEGPYNTAALKTTISTRVPAAREHGDTSNPLQGLLFPLIFISPLLLLRACHPSSVRHRKTYSYSSDNKEVAAAQREHTSEVIGLKTRLSWARTGSILTDRFPQVRGYWGKMKSDQELAGTVLLYCLLQ</sequence>
<organism evidence="2 3">
    <name type="scientific">Pogonophryne albipinna</name>
    <dbReference type="NCBI Taxonomy" id="1090488"/>
    <lineage>
        <taxon>Eukaryota</taxon>
        <taxon>Metazoa</taxon>
        <taxon>Chordata</taxon>
        <taxon>Craniata</taxon>
        <taxon>Vertebrata</taxon>
        <taxon>Euteleostomi</taxon>
        <taxon>Actinopterygii</taxon>
        <taxon>Neopterygii</taxon>
        <taxon>Teleostei</taxon>
        <taxon>Neoteleostei</taxon>
        <taxon>Acanthomorphata</taxon>
        <taxon>Eupercaria</taxon>
        <taxon>Perciformes</taxon>
        <taxon>Notothenioidei</taxon>
        <taxon>Pogonophryne</taxon>
    </lineage>
</organism>
<keyword evidence="3" id="KW-1185">Reference proteome</keyword>
<gene>
    <name evidence="2" type="ORF">JOQ06_005202</name>
</gene>
<proteinExistence type="predicted"/>
<reference evidence="2" key="1">
    <citation type="submission" date="2022-11" db="EMBL/GenBank/DDBJ databases">
        <title>Chromosome-level genome of Pogonophryne albipinna.</title>
        <authorList>
            <person name="Jo E."/>
        </authorList>
    </citation>
    <scope>NUCLEOTIDE SEQUENCE</scope>
    <source>
        <strain evidence="2">SGF0006</strain>
        <tissue evidence="2">Muscle</tissue>
    </source>
</reference>
<dbReference type="EMBL" id="JAPTMU010000005">
    <property type="protein sequence ID" value="KAJ4942685.1"/>
    <property type="molecule type" value="Genomic_DNA"/>
</dbReference>
<dbReference type="AlphaFoldDB" id="A0AAD6FP66"/>
<name>A0AAD6FP66_9TELE</name>
<comment type="caution">
    <text evidence="2">The sequence shown here is derived from an EMBL/GenBank/DDBJ whole genome shotgun (WGS) entry which is preliminary data.</text>
</comment>
<evidence type="ECO:0000313" key="2">
    <source>
        <dbReference type="EMBL" id="KAJ4942685.1"/>
    </source>
</evidence>
<evidence type="ECO:0000313" key="3">
    <source>
        <dbReference type="Proteomes" id="UP001219934"/>
    </source>
</evidence>
<accession>A0AAD6FP66</accession>
<protein>
    <submittedName>
        <fullName evidence="2">Uncharacterized protein</fullName>
    </submittedName>
</protein>
<feature type="region of interest" description="Disordered" evidence="1">
    <location>
        <begin position="7"/>
        <end position="35"/>
    </location>
</feature>
<evidence type="ECO:0000256" key="1">
    <source>
        <dbReference type="SAM" id="MobiDB-lite"/>
    </source>
</evidence>